<dbReference type="NCBIfam" id="TIGR00087">
    <property type="entry name" value="surE"/>
    <property type="match status" value="1"/>
</dbReference>
<organism evidence="7">
    <name type="scientific">anaerobic digester metagenome</name>
    <dbReference type="NCBI Taxonomy" id="1263854"/>
    <lineage>
        <taxon>unclassified sequences</taxon>
        <taxon>metagenomes</taxon>
        <taxon>ecological metagenomes</taxon>
    </lineage>
</organism>
<dbReference type="HAMAP" id="MF_00060">
    <property type="entry name" value="SurE"/>
    <property type="match status" value="1"/>
</dbReference>
<evidence type="ECO:0000256" key="2">
    <source>
        <dbReference type="ARBA" id="ARBA00022490"/>
    </source>
</evidence>
<dbReference type="GO" id="GO:0004309">
    <property type="term" value="F:exopolyphosphatase activity"/>
    <property type="evidence" value="ECO:0007669"/>
    <property type="project" value="TreeGrafter"/>
</dbReference>
<protein>
    <submittedName>
        <fullName evidence="7">5'-nucleotidase SurE</fullName>
        <ecNumber evidence="7">3.1.3.5</ecNumber>
    </submittedName>
</protein>
<dbReference type="GO" id="GO:0008254">
    <property type="term" value="F:3'-nucleotidase activity"/>
    <property type="evidence" value="ECO:0007669"/>
    <property type="project" value="TreeGrafter"/>
</dbReference>
<dbReference type="AlphaFoldDB" id="A0A485M3B8"/>
<keyword evidence="3" id="KW-0479">Metal-binding</keyword>
<dbReference type="InterPro" id="IPR030048">
    <property type="entry name" value="SurE"/>
</dbReference>
<gene>
    <name evidence="7" type="primary">surE</name>
    <name evidence="7" type="ORF">SCFA_60023</name>
</gene>
<evidence type="ECO:0000313" key="7">
    <source>
        <dbReference type="EMBL" id="VFU17012.1"/>
    </source>
</evidence>
<feature type="domain" description="Survival protein SurE-like phosphatase/nucleotidase" evidence="6">
    <location>
        <begin position="8"/>
        <end position="190"/>
    </location>
</feature>
<evidence type="ECO:0000256" key="3">
    <source>
        <dbReference type="ARBA" id="ARBA00022723"/>
    </source>
</evidence>
<evidence type="ECO:0000256" key="5">
    <source>
        <dbReference type="ARBA" id="ARBA00022801"/>
    </source>
</evidence>
<sequence length="261" mass="28266">MTSLMRFLLTNDDGIYAQGLFFIKQALEEIGEVVVIAPVTEQSAVGHTITLADPLKVIPIYRSGGFYGYGITGSPADCVKLGISCIMESPPDLVVSGINRGENVGINVLYSGTVSAATEALILGYTGIALSVDNYQNPDYRAASVFGSRLASTLASRRDPVPLALNVNCPSCSIHDITGVKITRQGESRIVDKFVKRENPRGTVYYWQAGKTQIIDDGEDTDAVCLRKKMISITPIHYRLGYTPQDGELNNLDLEGMLRGV</sequence>
<dbReference type="Gene3D" id="3.40.1210.10">
    <property type="entry name" value="Survival protein SurE-like phosphatase/nucleotidase"/>
    <property type="match status" value="1"/>
</dbReference>
<name>A0A485M3B8_9ZZZZ</name>
<dbReference type="SUPFAM" id="SSF64167">
    <property type="entry name" value="SurE-like"/>
    <property type="match status" value="1"/>
</dbReference>
<evidence type="ECO:0000256" key="4">
    <source>
        <dbReference type="ARBA" id="ARBA00022741"/>
    </source>
</evidence>
<keyword evidence="4" id="KW-0547">Nucleotide-binding</keyword>
<evidence type="ECO:0000256" key="1">
    <source>
        <dbReference type="ARBA" id="ARBA00011062"/>
    </source>
</evidence>
<dbReference type="EC" id="3.1.3.5" evidence="7"/>
<reference evidence="7" key="1">
    <citation type="submission" date="2019-03" db="EMBL/GenBank/DDBJ databases">
        <authorList>
            <person name="Hao L."/>
        </authorList>
    </citation>
    <scope>NUCLEOTIDE SEQUENCE</scope>
</reference>
<keyword evidence="2" id="KW-0963">Cytoplasm</keyword>
<dbReference type="PANTHER" id="PTHR30457:SF12">
    <property type="entry name" value="5'_3'-NUCLEOTIDASE SURE"/>
    <property type="match status" value="1"/>
</dbReference>
<dbReference type="InterPro" id="IPR036523">
    <property type="entry name" value="SurE-like_sf"/>
</dbReference>
<keyword evidence="5 7" id="KW-0378">Hydrolase</keyword>
<dbReference type="NCBIfam" id="NF001490">
    <property type="entry name" value="PRK00346.1-4"/>
    <property type="match status" value="1"/>
</dbReference>
<dbReference type="InterPro" id="IPR002828">
    <property type="entry name" value="SurE-like_Pase/nucleotidase"/>
</dbReference>
<dbReference type="GO" id="GO:0046872">
    <property type="term" value="F:metal ion binding"/>
    <property type="evidence" value="ECO:0007669"/>
    <property type="project" value="UniProtKB-KW"/>
</dbReference>
<dbReference type="GO" id="GO:0000166">
    <property type="term" value="F:nucleotide binding"/>
    <property type="evidence" value="ECO:0007669"/>
    <property type="project" value="UniProtKB-KW"/>
</dbReference>
<dbReference type="Pfam" id="PF01975">
    <property type="entry name" value="SurE"/>
    <property type="match status" value="1"/>
</dbReference>
<dbReference type="PANTHER" id="PTHR30457">
    <property type="entry name" value="5'-NUCLEOTIDASE SURE"/>
    <property type="match status" value="1"/>
</dbReference>
<comment type="similarity">
    <text evidence="1">Belongs to the SurE nucleotidase family.</text>
</comment>
<evidence type="ECO:0000259" key="6">
    <source>
        <dbReference type="Pfam" id="PF01975"/>
    </source>
</evidence>
<dbReference type="GO" id="GO:0008253">
    <property type="term" value="F:5'-nucleotidase activity"/>
    <property type="evidence" value="ECO:0007669"/>
    <property type="project" value="UniProtKB-EC"/>
</dbReference>
<accession>A0A485M3B8</accession>
<dbReference type="EMBL" id="CAADRM010000125">
    <property type="protein sequence ID" value="VFU17012.1"/>
    <property type="molecule type" value="Genomic_DNA"/>
</dbReference>
<proteinExistence type="inferred from homology"/>